<comment type="caution">
    <text evidence="2">The sequence shown here is derived from an EMBL/GenBank/DDBJ whole genome shotgun (WGS) entry which is preliminary data.</text>
</comment>
<proteinExistence type="inferred from homology"/>
<dbReference type="PANTHER" id="PTHR43684:SF4">
    <property type="entry name" value="ENOYL-COA HYDRATASE_ISOMERASE FAMILY PROTEIN (AFU_ORTHOLOGUE AFUA_1G01890)"/>
    <property type="match status" value="1"/>
</dbReference>
<dbReference type="PANTHER" id="PTHR43684">
    <property type="match status" value="1"/>
</dbReference>
<gene>
    <name evidence="2" type="ORF">GCM10009765_81510</name>
</gene>
<dbReference type="InterPro" id="IPR029045">
    <property type="entry name" value="ClpP/crotonase-like_dom_sf"/>
</dbReference>
<dbReference type="Gene3D" id="3.90.226.10">
    <property type="entry name" value="2-enoyl-CoA Hydratase, Chain A, domain 1"/>
    <property type="match status" value="1"/>
</dbReference>
<evidence type="ECO:0000313" key="3">
    <source>
        <dbReference type="Proteomes" id="UP001500618"/>
    </source>
</evidence>
<dbReference type="CDD" id="cd06558">
    <property type="entry name" value="crotonase-like"/>
    <property type="match status" value="1"/>
</dbReference>
<dbReference type="InterPro" id="IPR051053">
    <property type="entry name" value="ECH/Chromodomain_protein"/>
</dbReference>
<dbReference type="Pfam" id="PF00378">
    <property type="entry name" value="ECH_1"/>
    <property type="match status" value="1"/>
</dbReference>
<dbReference type="InterPro" id="IPR001753">
    <property type="entry name" value="Enoyl-CoA_hydra/iso"/>
</dbReference>
<evidence type="ECO:0000313" key="2">
    <source>
        <dbReference type="EMBL" id="GAA1720975.1"/>
    </source>
</evidence>
<reference evidence="2 3" key="1">
    <citation type="journal article" date="2019" name="Int. J. Syst. Evol. Microbiol.">
        <title>The Global Catalogue of Microorganisms (GCM) 10K type strain sequencing project: providing services to taxonomists for standard genome sequencing and annotation.</title>
        <authorList>
            <consortium name="The Broad Institute Genomics Platform"/>
            <consortium name="The Broad Institute Genome Sequencing Center for Infectious Disease"/>
            <person name="Wu L."/>
            <person name="Ma J."/>
        </authorList>
    </citation>
    <scope>NUCLEOTIDE SEQUENCE [LARGE SCALE GENOMIC DNA]</scope>
    <source>
        <strain evidence="2 3">JCM 14718</strain>
    </source>
</reference>
<dbReference type="RefSeq" id="WP_163567610.1">
    <property type="nucleotide sequence ID" value="NZ_BAAANY010000046.1"/>
</dbReference>
<comment type="similarity">
    <text evidence="1">Belongs to the enoyl-CoA hydratase/isomerase family.</text>
</comment>
<dbReference type="InterPro" id="IPR014748">
    <property type="entry name" value="Enoyl-CoA_hydra_C"/>
</dbReference>
<organism evidence="2 3">
    <name type="scientific">Fodinicola feengrottensis</name>
    <dbReference type="NCBI Taxonomy" id="435914"/>
    <lineage>
        <taxon>Bacteria</taxon>
        <taxon>Bacillati</taxon>
        <taxon>Actinomycetota</taxon>
        <taxon>Actinomycetes</taxon>
        <taxon>Mycobacteriales</taxon>
        <taxon>Fodinicola</taxon>
    </lineage>
</organism>
<dbReference type="NCBIfam" id="NF006109">
    <property type="entry name" value="PRK08260.1"/>
    <property type="match status" value="1"/>
</dbReference>
<protein>
    <submittedName>
        <fullName evidence="2">Crotonase/enoyl-CoA hydratase family protein</fullName>
    </submittedName>
</protein>
<accession>A0ABN2JA89</accession>
<dbReference type="Gene3D" id="1.10.12.10">
    <property type="entry name" value="Lyase 2-enoyl-coa Hydratase, Chain A, domain 2"/>
    <property type="match status" value="1"/>
</dbReference>
<dbReference type="EMBL" id="BAAANY010000046">
    <property type="protein sequence ID" value="GAA1720975.1"/>
    <property type="molecule type" value="Genomic_DNA"/>
</dbReference>
<dbReference type="SUPFAM" id="SSF52096">
    <property type="entry name" value="ClpP/crotonase"/>
    <property type="match status" value="1"/>
</dbReference>
<evidence type="ECO:0000256" key="1">
    <source>
        <dbReference type="ARBA" id="ARBA00005254"/>
    </source>
</evidence>
<keyword evidence="3" id="KW-1185">Reference proteome</keyword>
<sequence length="292" mass="31229">MSYEQISYQAENRVATITLDRPEKLNAFTHVMLGELVDALNQADGDDDVRAVVVTGRGRAFCAGADLSSGASSFDADARQVRGDVREMVDGVPRDGGGVLSLRIAAMRKPVIAAINGPAVGVGLTMTLPMDIRLAADSARMGFVFARRGLTPEAASSWFLPRIVGISQAMEWVSTGRIFDAEEAKSGRLVSYVHPADKLLDAAYALAAEIAQNTSAVAVAAARQLMWSMLGAANPWEAHRLDSKAIFQLGQSGDVAEGVKAFLEKRPAKFPLRVSEDYLTDLPPWPGAKPEA</sequence>
<name>A0ABN2JA89_9ACTN</name>
<dbReference type="Proteomes" id="UP001500618">
    <property type="component" value="Unassembled WGS sequence"/>
</dbReference>